<dbReference type="InterPro" id="IPR005119">
    <property type="entry name" value="LysR_subst-bd"/>
</dbReference>
<sequence>MNLRALRSFVVLAEELNFSRAAERLHVAQPALSQQIRALEKDLGAQLVDRGRRPLRLTEAGSYLLTEARQLLATAEQAALGTREIGEGTRGWLAIGFTRSSMYSVLPPALKQFHRAYPKVDLKLFEMVTEDHADALHEGRIHVGIGRQPAAVPGCTTRLLLRENVMAVLSPDHPAAGSEQVRLADLADTPVILFPRHAAARFARFIESLYRDAGLVPKVEYRTFEIQTAIALVAAGLGVTFVGESVARHGRGDVVFRQVAGLDGAKTTTLAATYQTRDESPHLRAFLDCLPDIGRTISPGD</sequence>
<evidence type="ECO:0000256" key="4">
    <source>
        <dbReference type="ARBA" id="ARBA00023163"/>
    </source>
</evidence>
<dbReference type="InterPro" id="IPR000847">
    <property type="entry name" value="LysR_HTH_N"/>
</dbReference>
<feature type="domain" description="HTH lysR-type" evidence="5">
    <location>
        <begin position="1"/>
        <end position="58"/>
    </location>
</feature>
<dbReference type="PROSITE" id="PS50931">
    <property type="entry name" value="HTH_LYSR"/>
    <property type="match status" value="1"/>
</dbReference>
<comment type="caution">
    <text evidence="6">The sequence shown here is derived from an EMBL/GenBank/DDBJ whole genome shotgun (WGS) entry which is preliminary data.</text>
</comment>
<dbReference type="GO" id="GO:0003700">
    <property type="term" value="F:DNA-binding transcription factor activity"/>
    <property type="evidence" value="ECO:0007669"/>
    <property type="project" value="InterPro"/>
</dbReference>
<keyword evidence="2" id="KW-0805">Transcription regulation</keyword>
<dbReference type="Pfam" id="PF03466">
    <property type="entry name" value="LysR_substrate"/>
    <property type="match status" value="1"/>
</dbReference>
<evidence type="ECO:0000256" key="1">
    <source>
        <dbReference type="ARBA" id="ARBA00009437"/>
    </source>
</evidence>
<keyword evidence="3" id="KW-0238">DNA-binding</keyword>
<dbReference type="GO" id="GO:0003677">
    <property type="term" value="F:DNA binding"/>
    <property type="evidence" value="ECO:0007669"/>
    <property type="project" value="UniProtKB-KW"/>
</dbReference>
<comment type="similarity">
    <text evidence="1">Belongs to the LysR transcriptional regulatory family.</text>
</comment>
<accession>A0A5N0ULI7</accession>
<dbReference type="InterPro" id="IPR036388">
    <property type="entry name" value="WH-like_DNA-bd_sf"/>
</dbReference>
<reference evidence="6" key="1">
    <citation type="submission" date="2019-09" db="EMBL/GenBank/DDBJ databases">
        <authorList>
            <person name="Teo W.F.A."/>
            <person name="Duangmal K."/>
        </authorList>
    </citation>
    <scope>NUCLEOTIDE SEQUENCE [LARGE SCALE GENOMIC DNA]</scope>
    <source>
        <strain evidence="6">K81G1</strain>
    </source>
</reference>
<keyword evidence="7" id="KW-1185">Reference proteome</keyword>
<dbReference type="Pfam" id="PF00126">
    <property type="entry name" value="HTH_1"/>
    <property type="match status" value="1"/>
</dbReference>
<evidence type="ECO:0000313" key="7">
    <source>
        <dbReference type="Proteomes" id="UP000319769"/>
    </source>
</evidence>
<dbReference type="OrthoDB" id="3181812at2"/>
<dbReference type="Gene3D" id="1.10.10.10">
    <property type="entry name" value="Winged helix-like DNA-binding domain superfamily/Winged helix DNA-binding domain"/>
    <property type="match status" value="1"/>
</dbReference>
<evidence type="ECO:0000259" key="5">
    <source>
        <dbReference type="PROSITE" id="PS50931"/>
    </source>
</evidence>
<organism evidence="6 7">
    <name type="scientific">Amycolatopsis acidicola</name>
    <dbReference type="NCBI Taxonomy" id="2596893"/>
    <lineage>
        <taxon>Bacteria</taxon>
        <taxon>Bacillati</taxon>
        <taxon>Actinomycetota</taxon>
        <taxon>Actinomycetes</taxon>
        <taxon>Pseudonocardiales</taxon>
        <taxon>Pseudonocardiaceae</taxon>
        <taxon>Amycolatopsis</taxon>
    </lineage>
</organism>
<keyword evidence="4" id="KW-0804">Transcription</keyword>
<dbReference type="CDD" id="cd08414">
    <property type="entry name" value="PBP2_LTTR_aromatics_like"/>
    <property type="match status" value="1"/>
</dbReference>
<dbReference type="Proteomes" id="UP000319769">
    <property type="component" value="Unassembled WGS sequence"/>
</dbReference>
<evidence type="ECO:0000313" key="6">
    <source>
        <dbReference type="EMBL" id="KAA9150742.1"/>
    </source>
</evidence>
<dbReference type="PANTHER" id="PTHR30346:SF17">
    <property type="entry name" value="LYSR FAMILY TRANSCRIPTIONAL REGULATOR"/>
    <property type="match status" value="1"/>
</dbReference>
<protein>
    <submittedName>
        <fullName evidence="6">LysR family transcriptional regulator</fullName>
    </submittedName>
</protein>
<name>A0A5N0ULI7_9PSEU</name>
<dbReference type="SUPFAM" id="SSF46785">
    <property type="entry name" value="Winged helix' DNA-binding domain"/>
    <property type="match status" value="1"/>
</dbReference>
<evidence type="ECO:0000256" key="2">
    <source>
        <dbReference type="ARBA" id="ARBA00023015"/>
    </source>
</evidence>
<dbReference type="FunFam" id="1.10.10.10:FF:000001">
    <property type="entry name" value="LysR family transcriptional regulator"/>
    <property type="match status" value="1"/>
</dbReference>
<dbReference type="PRINTS" id="PR00039">
    <property type="entry name" value="HTHLYSR"/>
</dbReference>
<dbReference type="AlphaFoldDB" id="A0A5N0ULI7"/>
<dbReference type="SUPFAM" id="SSF53850">
    <property type="entry name" value="Periplasmic binding protein-like II"/>
    <property type="match status" value="1"/>
</dbReference>
<dbReference type="PANTHER" id="PTHR30346">
    <property type="entry name" value="TRANSCRIPTIONAL DUAL REGULATOR HCAR-RELATED"/>
    <property type="match status" value="1"/>
</dbReference>
<dbReference type="EMBL" id="VMNW02000113">
    <property type="protein sequence ID" value="KAA9150742.1"/>
    <property type="molecule type" value="Genomic_DNA"/>
</dbReference>
<dbReference type="InterPro" id="IPR036390">
    <property type="entry name" value="WH_DNA-bd_sf"/>
</dbReference>
<evidence type="ECO:0000256" key="3">
    <source>
        <dbReference type="ARBA" id="ARBA00023125"/>
    </source>
</evidence>
<dbReference type="Gene3D" id="3.40.190.10">
    <property type="entry name" value="Periplasmic binding protein-like II"/>
    <property type="match status" value="2"/>
</dbReference>
<gene>
    <name evidence="6" type="ORF">FPZ12_040630</name>
</gene>
<dbReference type="GO" id="GO:0032993">
    <property type="term" value="C:protein-DNA complex"/>
    <property type="evidence" value="ECO:0007669"/>
    <property type="project" value="TreeGrafter"/>
</dbReference>
<proteinExistence type="inferred from homology"/>